<dbReference type="GO" id="GO:0005634">
    <property type="term" value="C:nucleus"/>
    <property type="evidence" value="ECO:0007669"/>
    <property type="project" value="EnsemblPlants"/>
</dbReference>
<dbReference type="Gene3D" id="3.30.40.100">
    <property type="match status" value="1"/>
</dbReference>
<dbReference type="Gramene" id="TVU37312">
    <property type="protein sequence ID" value="TVU37312"/>
    <property type="gene ID" value="EJB05_10621"/>
</dbReference>
<feature type="compositionally biased region" description="Polar residues" evidence="5">
    <location>
        <begin position="1083"/>
        <end position="1102"/>
    </location>
</feature>
<feature type="region of interest" description="Disordered" evidence="5">
    <location>
        <begin position="1240"/>
        <end position="1356"/>
    </location>
</feature>
<evidence type="ECO:0000256" key="1">
    <source>
        <dbReference type="ARBA" id="ARBA00022723"/>
    </source>
</evidence>
<dbReference type="PANTHER" id="PTHR46524:SF19">
    <property type="entry name" value="CYSTEINE-TRYPTOPHAN DOMAIN-CONTAINING ZINC FINGER PROTEIN 7"/>
    <property type="match status" value="1"/>
</dbReference>
<evidence type="ECO:0000259" key="6">
    <source>
        <dbReference type="PROSITE" id="PS51050"/>
    </source>
</evidence>
<feature type="region of interest" description="Disordered" evidence="5">
    <location>
        <begin position="205"/>
        <end position="233"/>
    </location>
</feature>
<evidence type="ECO:0000256" key="3">
    <source>
        <dbReference type="ARBA" id="ARBA00022833"/>
    </source>
</evidence>
<feature type="compositionally biased region" description="Basic and acidic residues" evidence="5">
    <location>
        <begin position="1275"/>
        <end position="1290"/>
    </location>
</feature>
<organism evidence="7 8">
    <name type="scientific">Eragrostis curvula</name>
    <name type="common">weeping love grass</name>
    <dbReference type="NCBI Taxonomy" id="38414"/>
    <lineage>
        <taxon>Eukaryota</taxon>
        <taxon>Viridiplantae</taxon>
        <taxon>Streptophyta</taxon>
        <taxon>Embryophyta</taxon>
        <taxon>Tracheophyta</taxon>
        <taxon>Spermatophyta</taxon>
        <taxon>Magnoliopsida</taxon>
        <taxon>Liliopsida</taxon>
        <taxon>Poales</taxon>
        <taxon>Poaceae</taxon>
        <taxon>PACMAD clade</taxon>
        <taxon>Chloridoideae</taxon>
        <taxon>Eragrostideae</taxon>
        <taxon>Eragrostidinae</taxon>
        <taxon>Eragrostis</taxon>
    </lineage>
</organism>
<reference evidence="7 8" key="1">
    <citation type="journal article" date="2019" name="Sci. Rep.">
        <title>A high-quality genome of Eragrostis curvula grass provides insights into Poaceae evolution and supports new strategies to enhance forage quality.</title>
        <authorList>
            <person name="Carballo J."/>
            <person name="Santos B.A.C.M."/>
            <person name="Zappacosta D."/>
            <person name="Garbus I."/>
            <person name="Selva J.P."/>
            <person name="Gallo C.A."/>
            <person name="Diaz A."/>
            <person name="Albertini E."/>
            <person name="Caccamo M."/>
            <person name="Echenique V."/>
        </authorList>
    </citation>
    <scope>NUCLEOTIDE SEQUENCE [LARGE SCALE GENOMIC DNA]</scope>
    <source>
        <strain evidence="8">cv. Victoria</strain>
        <tissue evidence="7">Leaf</tissue>
    </source>
</reference>
<feature type="compositionally biased region" description="Polar residues" evidence="5">
    <location>
        <begin position="109"/>
        <end position="140"/>
    </location>
</feature>
<dbReference type="GO" id="GO:0043565">
    <property type="term" value="F:sequence-specific DNA binding"/>
    <property type="evidence" value="ECO:0007669"/>
    <property type="project" value="EnsemblPlants"/>
</dbReference>
<feature type="compositionally biased region" description="Basic and acidic residues" evidence="5">
    <location>
        <begin position="413"/>
        <end position="455"/>
    </location>
</feature>
<dbReference type="Proteomes" id="UP000324897">
    <property type="component" value="Chromosome 4"/>
</dbReference>
<feature type="compositionally biased region" description="Basic and acidic residues" evidence="5">
    <location>
        <begin position="906"/>
        <end position="918"/>
    </location>
</feature>
<dbReference type="PANTHER" id="PTHR46524">
    <property type="entry name" value="CW-TYPE ZINC FINGER"/>
    <property type="match status" value="1"/>
</dbReference>
<dbReference type="EMBL" id="RWGY01000007">
    <property type="protein sequence ID" value="TVU37312.1"/>
    <property type="molecule type" value="Genomic_DNA"/>
</dbReference>
<feature type="compositionally biased region" description="Polar residues" evidence="5">
    <location>
        <begin position="1308"/>
        <end position="1350"/>
    </location>
</feature>
<feature type="region of interest" description="Disordered" evidence="5">
    <location>
        <begin position="1477"/>
        <end position="1511"/>
    </location>
</feature>
<keyword evidence="1" id="KW-0479">Metal-binding</keyword>
<keyword evidence="3" id="KW-0862">Zinc</keyword>
<feature type="compositionally biased region" description="Basic residues" evidence="5">
    <location>
        <begin position="544"/>
        <end position="553"/>
    </location>
</feature>
<feature type="compositionally biased region" description="Basic and acidic residues" evidence="5">
    <location>
        <begin position="148"/>
        <end position="161"/>
    </location>
</feature>
<dbReference type="Pfam" id="PF07496">
    <property type="entry name" value="zf-CW"/>
    <property type="match status" value="1"/>
</dbReference>
<keyword evidence="8" id="KW-1185">Reference proteome</keyword>
<evidence type="ECO:0000256" key="4">
    <source>
        <dbReference type="SAM" id="Coils"/>
    </source>
</evidence>
<dbReference type="InterPro" id="IPR056406">
    <property type="entry name" value="THD_CWZF3/5/7"/>
</dbReference>
<evidence type="ECO:0000313" key="7">
    <source>
        <dbReference type="EMBL" id="TVU37312.1"/>
    </source>
</evidence>
<comment type="caution">
    <text evidence="7">The sequence shown here is derived from an EMBL/GenBank/DDBJ whole genome shotgun (WGS) entry which is preliminary data.</text>
</comment>
<feature type="compositionally biased region" description="Polar residues" evidence="5">
    <location>
        <begin position="759"/>
        <end position="773"/>
    </location>
</feature>
<gene>
    <name evidence="7" type="ORF">EJB05_10621</name>
</gene>
<keyword evidence="4" id="KW-0175">Coiled coil</keyword>
<feature type="compositionally biased region" description="Basic and acidic residues" evidence="5">
    <location>
        <begin position="927"/>
        <end position="937"/>
    </location>
</feature>
<feature type="region of interest" description="Disordered" evidence="5">
    <location>
        <begin position="93"/>
        <end position="177"/>
    </location>
</feature>
<dbReference type="InterPro" id="IPR055300">
    <property type="entry name" value="CWZF3/5/7"/>
</dbReference>
<dbReference type="Pfam" id="PF24756">
    <property type="entry name" value="THD_CWZF3-5-7"/>
    <property type="match status" value="1"/>
</dbReference>
<protein>
    <recommendedName>
        <fullName evidence="6">CW-type domain-containing protein</fullName>
    </recommendedName>
</protein>
<sequence>MLSVRRRQEDAGGSVGQLRGGAAASRAMDDDGELEEGEAFGEDTAFVDPDVALSYIDEKLQDVLGHFQKDFEGGVSAENLGSKFGGYGSFLPTYQRSPVQARSPPRAANVTSRSPFHQSNEGMSQNPSAVVPSVSQNNDSVVPLSADSSKKEVRSSTKAERASSSQDSLYGPSKSSDQNRFKVRIKVGSDSGLARNNAAIYSGLGLDISSPSSVEDSPDGRGSLSPEVSNEPLESPRTILQIMTCFSVPGGFLLSPLPDNILQLTKKVVPSSKKWEPNVDVENAQETYEGHVAKKMKSDGKKKKLIDTKSSKNRNDISAVMKKEIDIETTAGQKIVSEALNIPLLSDFRTNEVKGESHFEEEPAGITLGRNKDARLKERAIKSDSMTKADSVKAEAMECVDNSYFGTSEMDASKGELKTKTEKTERALEERSTTNDKALLLDRKQERKIKPDSKCHASGINYEVDNAINERAAVSRSIGKVSGKETLPYDPNGENKSKSEVKKVQREQKTSASTSSDFLEDDKHIHSSAAVQERKSDIQSKSSHTGKKPKVKSHRDVRDNLPEGCGGKEQDDILETGSGLGDLRPKEKSWKNDSDRDFDTPGMSRREMSSNVKHDRHTASEHKMHIHPPSSVSTANAAPALPAPVIIEEQWVCCDICQKWRLLPYEMNPSNLPKKWKCSMQQWLPGKNRCEVSEEETTNALNALYVIPAPANGIPSAGHPHVASAGLVTSTITNVNGHVEQSRKRKGALNDGTALVEGSHQTQSSVHPMSNQHAPIKSRSSADDNQYSAERDSISKSFDPSFEKKRSKSKHRDSYSDGGDLVERSKKHSKVKSKRDMDRDEYKASKKMRKEERHRSSRDRDPGYDLANGDVPDEAKALPAKATTLKGLGERNDVSSSKQKIVSRHNPLEKSKKAKDEDVVGPEDENKEYFHQSDAQRSDLYSKKRIVKEWEDNQHNSVAHISKGTTVNHNSATKETYKDQNFKEAKLKSLKSEEVFSATDSKSQKLQHSDQILSYDGGHMNNELVEDNTLFTGKRGLPELENQLSDQALDLAEPATGDVTCFQTAAVTSSSSKAPGSQKRKQNTQVAKISPTDSRSSSPQRKSNIEKVPHNRISGKDGSLNATLSTTPNTVKQLNTEIGVADNVQHASESVLVGSSRRKSDKDNGLVELNQGHASDGIHLERVSDDDLQHESGRAKGSRISRGYNHSHSSDKNNYHTDASPMQPGKHIVEPKTSVLDAKGESTMLDNKKRAPSLQDRNGSTHYPPDNPQQGLPCGKDKSHLKSNKQDLQKPKAQMACSPPREIKQESHSTPLKSNVSKLTPQSRQYNVENGGQHGTSRMATPNAADTSSPARKDGTSAAYALKEARDLKHKANRLKEEGKELESTRLYFEAALKFLHVASLLEPPNVDGSKQGDAAQSMYSDTAKLCNFVGHAYEKCKKMAAAALAYKCVEVAYLKAAYYKYPTASKDRQVLQAVVQTAPGESPSSSASDIDNLNNNGLSKGPSSKDANSPQVAGNHLLIAVRNQPHLTRLLAYTNDVNSAFDATRKSQMAIASAAGGNENGIDGLSSVRTVLDFNFRSVNDLLRLKKLHEAETHRQMIQSQLIVLTKKSAGSFLFDLAITP</sequence>
<feature type="region of interest" description="Disordered" evidence="5">
    <location>
        <begin position="1"/>
        <end position="43"/>
    </location>
</feature>
<feature type="compositionally biased region" description="Basic and acidic residues" evidence="5">
    <location>
        <begin position="1176"/>
        <end position="1194"/>
    </location>
</feature>
<feature type="coiled-coil region" evidence="4">
    <location>
        <begin position="1358"/>
        <end position="1385"/>
    </location>
</feature>
<dbReference type="GO" id="GO:0080113">
    <property type="term" value="P:regulation of seed growth"/>
    <property type="evidence" value="ECO:0007669"/>
    <property type="project" value="EnsemblPlants"/>
</dbReference>
<feature type="compositionally biased region" description="Basic and acidic residues" evidence="5">
    <location>
        <begin position="493"/>
        <end position="509"/>
    </location>
</feature>
<feature type="compositionally biased region" description="Polar residues" evidence="5">
    <location>
        <begin position="162"/>
        <end position="177"/>
    </location>
</feature>
<dbReference type="GO" id="GO:0045893">
    <property type="term" value="P:positive regulation of DNA-templated transcription"/>
    <property type="evidence" value="ECO:0007669"/>
    <property type="project" value="EnsemblPlants"/>
</dbReference>
<feature type="compositionally biased region" description="Low complexity" evidence="5">
    <location>
        <begin position="877"/>
        <end position="886"/>
    </location>
</feature>
<feature type="region of interest" description="Disordered" evidence="5">
    <location>
        <begin position="1068"/>
        <end position="1128"/>
    </location>
</feature>
<feature type="compositionally biased region" description="Polar residues" evidence="5">
    <location>
        <begin position="957"/>
        <end position="974"/>
    </location>
</feature>
<feature type="compositionally biased region" description="Acidic residues" evidence="5">
    <location>
        <begin position="30"/>
        <end position="41"/>
    </location>
</feature>
<name>A0A5J9VLK6_9POAL</name>
<dbReference type="GO" id="GO:0008270">
    <property type="term" value="F:zinc ion binding"/>
    <property type="evidence" value="ECO:0007669"/>
    <property type="project" value="UniProtKB-KW"/>
</dbReference>
<feature type="compositionally biased region" description="Basic and acidic residues" evidence="5">
    <location>
        <begin position="583"/>
        <end position="608"/>
    </location>
</feature>
<feature type="compositionally biased region" description="Basic and acidic residues" evidence="5">
    <location>
        <begin position="1"/>
        <end position="10"/>
    </location>
</feature>
<feature type="region of interest" description="Disordered" evidence="5">
    <location>
        <begin position="479"/>
        <end position="635"/>
    </location>
</feature>
<feature type="compositionally biased region" description="Basic and acidic residues" evidence="5">
    <location>
        <begin position="834"/>
        <end position="863"/>
    </location>
</feature>
<feature type="compositionally biased region" description="Basic and acidic residues" evidence="5">
    <location>
        <begin position="554"/>
        <end position="571"/>
    </location>
</feature>
<evidence type="ECO:0000313" key="8">
    <source>
        <dbReference type="Proteomes" id="UP000324897"/>
    </source>
</evidence>
<feature type="compositionally biased region" description="Polar residues" evidence="5">
    <location>
        <begin position="1483"/>
        <end position="1511"/>
    </location>
</feature>
<evidence type="ECO:0000256" key="5">
    <source>
        <dbReference type="SAM" id="MobiDB-lite"/>
    </source>
</evidence>
<feature type="domain" description="CW-type" evidence="6">
    <location>
        <begin position="645"/>
        <end position="698"/>
    </location>
</feature>
<evidence type="ECO:0000256" key="2">
    <source>
        <dbReference type="ARBA" id="ARBA00022771"/>
    </source>
</evidence>
<proteinExistence type="predicted"/>
<dbReference type="PROSITE" id="PS51050">
    <property type="entry name" value="ZF_CW"/>
    <property type="match status" value="1"/>
</dbReference>
<accession>A0A5J9VLK6</accession>
<dbReference type="InterPro" id="IPR011124">
    <property type="entry name" value="Znf_CW"/>
</dbReference>
<dbReference type="OrthoDB" id="757982at2759"/>
<feature type="region of interest" description="Disordered" evidence="5">
    <location>
        <begin position="758"/>
        <end position="937"/>
    </location>
</feature>
<keyword evidence="2" id="KW-0863">Zinc-finger</keyword>
<feature type="region of interest" description="Disordered" evidence="5">
    <location>
        <begin position="1152"/>
        <end position="1228"/>
    </location>
</feature>
<feature type="region of interest" description="Disordered" evidence="5">
    <location>
        <begin position="413"/>
        <end position="457"/>
    </location>
</feature>
<feature type="region of interest" description="Disordered" evidence="5">
    <location>
        <begin position="957"/>
        <end position="979"/>
    </location>
</feature>